<sequence>MRIAYLDLVGGISGDMFLAVLYEAGVPEEVFEETFARLPGQITWQRETVCVNGLKASRIKIDAQDKGALPQKYEELISLVEKLDFSGPIKNQAKKILKIIFEAEAEAHGKSLEEIHLHELSAYDTLADIFGVLAGLDYLQIKRIYASEIPLGRGIINTSHGKIPVPAPATVNILKGLPVVGIYEDAETVTPTGGALLRVLVSSFGPMPSMVLEKVGVSTGTFIFKSRPNMLRLFLGTPKEPEGLIAETLVEIETNIDDQSPEELAYVTEKLLQAGALDVGFVPFYMKKGRPGLKLWILAEPGLTRDLVEIIFAETRTLGLRIKEVRRLSCLREIKEVDTPWGRVKVKRSLAPFPKFKVEFEDLKRLARLHGIPLFKLRQEIEAFLLTQKF</sequence>
<keyword evidence="4" id="KW-1185">Reference proteome</keyword>
<comment type="caution">
    <text evidence="3">The sequence shown here is derived from an EMBL/GenBank/DDBJ whole genome shotgun (WGS) entry which is preliminary data.</text>
</comment>
<evidence type="ECO:0000313" key="3">
    <source>
        <dbReference type="EMBL" id="OAG27416.1"/>
    </source>
</evidence>
<dbReference type="GO" id="GO:0016829">
    <property type="term" value="F:lyase activity"/>
    <property type="evidence" value="ECO:0007669"/>
    <property type="project" value="UniProtKB-UniRule"/>
</dbReference>
<dbReference type="PANTHER" id="PTHR36566">
    <property type="entry name" value="NICKEL INSERTION PROTEIN-RELATED"/>
    <property type="match status" value="1"/>
</dbReference>
<dbReference type="EMBL" id="LSFI01000030">
    <property type="protein sequence ID" value="OAG27416.1"/>
    <property type="molecule type" value="Genomic_DNA"/>
</dbReference>
<comment type="similarity">
    <text evidence="2">Belongs to the LarC family.</text>
</comment>
<dbReference type="Proteomes" id="UP000076964">
    <property type="component" value="Unassembled WGS sequence"/>
</dbReference>
<dbReference type="AlphaFoldDB" id="A0A177E6S7"/>
<reference evidence="3 4" key="1">
    <citation type="submission" date="2016-02" db="EMBL/GenBank/DDBJ databases">
        <title>Draft genome sequence of Thermodesulfatator sp. S606.</title>
        <authorList>
            <person name="Lai Q."/>
            <person name="Cao J."/>
            <person name="Dupont S."/>
            <person name="Shao Z."/>
            <person name="Jebbar M."/>
            <person name="Alain K."/>
        </authorList>
    </citation>
    <scope>NUCLEOTIDE SEQUENCE [LARGE SCALE GENOMIC DNA]</scope>
    <source>
        <strain evidence="3 4">S606</strain>
    </source>
</reference>
<dbReference type="STRING" id="1795632.TH606_07025"/>
<dbReference type="HAMAP" id="MF_01074">
    <property type="entry name" value="LarC"/>
    <property type="match status" value="1"/>
</dbReference>
<accession>A0A177E6S7</accession>
<keyword evidence="2" id="KW-0456">Lyase</keyword>
<dbReference type="Gene3D" id="3.30.70.1380">
    <property type="entry name" value="Transcriptional regulatory protein pf0864 domain like"/>
    <property type="match status" value="1"/>
</dbReference>
<dbReference type="NCBIfam" id="TIGR00299">
    <property type="entry name" value="nickel pincer cofactor biosynthesis protein LarC"/>
    <property type="match status" value="1"/>
</dbReference>
<name>A0A177E6S7_9BACT</name>
<dbReference type="InterPro" id="IPR002822">
    <property type="entry name" value="Ni_insertion"/>
</dbReference>
<dbReference type="OrthoDB" id="9765625at2"/>
<proteinExistence type="inferred from homology"/>
<gene>
    <name evidence="3" type="ORF">TH606_07025</name>
</gene>
<keyword evidence="1 2" id="KW-0533">Nickel</keyword>
<evidence type="ECO:0000256" key="2">
    <source>
        <dbReference type="HAMAP-Rule" id="MF_01074"/>
    </source>
</evidence>
<evidence type="ECO:0000313" key="4">
    <source>
        <dbReference type="Proteomes" id="UP000076964"/>
    </source>
</evidence>
<evidence type="ECO:0000256" key="1">
    <source>
        <dbReference type="ARBA" id="ARBA00022596"/>
    </source>
</evidence>
<dbReference type="PANTHER" id="PTHR36566:SF1">
    <property type="entry name" value="PYRIDINIUM-3,5-BISTHIOCARBOXYLIC ACID MONONUCLEOTIDE NICKEL INSERTION PROTEIN"/>
    <property type="match status" value="1"/>
</dbReference>
<dbReference type="GO" id="GO:0016151">
    <property type="term" value="F:nickel cation binding"/>
    <property type="evidence" value="ECO:0007669"/>
    <property type="project" value="UniProtKB-UniRule"/>
</dbReference>
<dbReference type="Pfam" id="PF01969">
    <property type="entry name" value="Ni_insertion"/>
    <property type="match status" value="1"/>
</dbReference>
<protein>
    <recommendedName>
        <fullName evidence="2">Putative nickel insertion protein</fullName>
    </recommendedName>
</protein>
<organism evidence="3 4">
    <name type="scientific">Thermodesulfatator autotrophicus</name>
    <dbReference type="NCBI Taxonomy" id="1795632"/>
    <lineage>
        <taxon>Bacteria</taxon>
        <taxon>Pseudomonadati</taxon>
        <taxon>Thermodesulfobacteriota</taxon>
        <taxon>Thermodesulfobacteria</taxon>
        <taxon>Thermodesulfobacteriales</taxon>
        <taxon>Thermodesulfatatoraceae</taxon>
        <taxon>Thermodesulfatator</taxon>
    </lineage>
</organism>
<dbReference type="RefSeq" id="WP_068542350.1">
    <property type="nucleotide sequence ID" value="NZ_LSFI01000030.1"/>
</dbReference>